<sequence>MSSTCENSNPLFRDGTSQQQRLIKSLLPDYVSVDERSMKDLIDFTDKFAERIQYYDANNQKNGSWKELMVGQLIDEVGQKTEPHYALFIAFLELFRYAQDAINTFSKRHLDFYYKDVLKLEKRNPVPDQVYVVFELAKNVARVVVPENTGLAAGTDSAGEEISYRTTKNLIVNKARTASFKALFYNKSNDGRLYASPVANSENGLGKEIESPEPKWRTFGNISNPAAPFSILGADRPQAEIGFALASPVLFLAEGNRTIQIILTVNTTNGLTNALLSDCFTVAFSGEEEWVHPIDSPAKLPIDTTYLGAPGSNTIIIQRTLTEDQPGIVAFNSANFEEKLDTNLPVVKVTLNTLSISSPYIYEKLKGLEIQTARLDVNVEGVRELVLQNDNGVLDASNPFQPFGPRPKLTSSFYIGSQEIFRKRLTSLRMNITWKGLPEGSTGFLEYYNHYIPAITNLFKRRTNNNFKVQVDILEGRNWKELLPWTSWVARLFEQEPVTYTPVVSSSGLLMNTSLISYFFGSTKLESFRQIAVTNNSTLNSYNAKIDTEIDSYTVASQAGFIRLQLQNVDFGHADYQNSYATQAINAARNGTEGNELPNEPYTPTISELSVSYGAKSTLDLQNSVVNQSEESYTNRETAYYHIEPFGFREIHPYLFNQTPIAKLVPDYNDEGTLYIGITDLEVPGVLSVLFKVAEGSADPGLPVQKLKWSYLSDNEWYRLPEDRIVLDGTKGFLTSGIIVFDLPKALNTTNTILPSGYVWLKASVDKNTRAVCDLVTVQAQAQVAQFVENGTDEQHYQQALPADSITGFTNGISGIKKVMQPFASFGGRAEESDDDFYIRISERLRHKNRAVMIWDYERLILERFPNVYKVKCINHTKYISPSDIREIAPGNVSLVVVSNLRNQNAVNLLKPQTSLTLLDDIHAFISEIMPPAVSLYVKNPVYEEIQVRFNVRFNPGIDAGFYTRQLNDEIKGFLAPWAYDSIDISFGGKIEASVILNFIEERDYVDYVTCFEMDQITQNATYTAVDVAVVKSAASILTSVEQHIIHVLETDDCECDDNVVTNPDILVDCSCDERETPNPVKNGVGGSRVGQNFIVGDGTPLGE</sequence>
<reference evidence="2" key="1">
    <citation type="journal article" date="2019" name="Int. J. Syst. Evol. Microbiol.">
        <title>The Global Catalogue of Microorganisms (GCM) 10K type strain sequencing project: providing services to taxonomists for standard genome sequencing and annotation.</title>
        <authorList>
            <consortium name="The Broad Institute Genomics Platform"/>
            <consortium name="The Broad Institute Genome Sequencing Center for Infectious Disease"/>
            <person name="Wu L."/>
            <person name="Ma J."/>
        </authorList>
    </citation>
    <scope>NUCLEOTIDE SEQUENCE [LARGE SCALE GENOMIC DNA]</scope>
    <source>
        <strain evidence="2">JCM 16083</strain>
    </source>
</reference>
<accession>A0ABP3Y2A3</accession>
<protein>
    <recommendedName>
        <fullName evidence="3">Baseplate protein J-like domain-containing protein</fullName>
    </recommendedName>
</protein>
<evidence type="ECO:0000313" key="1">
    <source>
        <dbReference type="EMBL" id="GAA0875701.1"/>
    </source>
</evidence>
<proteinExistence type="predicted"/>
<dbReference type="Proteomes" id="UP001501126">
    <property type="component" value="Unassembled WGS sequence"/>
</dbReference>
<evidence type="ECO:0000313" key="2">
    <source>
        <dbReference type="Proteomes" id="UP001501126"/>
    </source>
</evidence>
<dbReference type="RefSeq" id="WP_343787461.1">
    <property type="nucleotide sequence ID" value="NZ_BAAAFH010000011.1"/>
</dbReference>
<organism evidence="1 2">
    <name type="scientific">Wandonia haliotis</name>
    <dbReference type="NCBI Taxonomy" id="574963"/>
    <lineage>
        <taxon>Bacteria</taxon>
        <taxon>Pseudomonadati</taxon>
        <taxon>Bacteroidota</taxon>
        <taxon>Flavobacteriia</taxon>
        <taxon>Flavobacteriales</taxon>
        <taxon>Crocinitomicaceae</taxon>
        <taxon>Wandonia</taxon>
    </lineage>
</organism>
<dbReference type="EMBL" id="BAAAFH010000011">
    <property type="protein sequence ID" value="GAA0875701.1"/>
    <property type="molecule type" value="Genomic_DNA"/>
</dbReference>
<evidence type="ECO:0008006" key="3">
    <source>
        <dbReference type="Google" id="ProtNLM"/>
    </source>
</evidence>
<keyword evidence="2" id="KW-1185">Reference proteome</keyword>
<name>A0ABP3Y2A3_9FLAO</name>
<gene>
    <name evidence="1" type="ORF">GCM10009118_21100</name>
</gene>
<comment type="caution">
    <text evidence="1">The sequence shown here is derived from an EMBL/GenBank/DDBJ whole genome shotgun (WGS) entry which is preliminary data.</text>
</comment>